<evidence type="ECO:0000313" key="2">
    <source>
        <dbReference type="EMBL" id="OZM71278.1"/>
    </source>
</evidence>
<keyword evidence="3" id="KW-1185">Reference proteome</keyword>
<dbReference type="OrthoDB" id="9812295at2"/>
<accession>A0A263CZG2</accession>
<name>A0A263CZG2_9PSEU</name>
<proteinExistence type="predicted"/>
<dbReference type="GO" id="GO:0016491">
    <property type="term" value="F:oxidoreductase activity"/>
    <property type="evidence" value="ECO:0007669"/>
    <property type="project" value="InterPro"/>
</dbReference>
<gene>
    <name evidence="2" type="ORF">CFN78_21010</name>
</gene>
<dbReference type="GO" id="GO:0005829">
    <property type="term" value="C:cytosol"/>
    <property type="evidence" value="ECO:0007669"/>
    <property type="project" value="TreeGrafter"/>
</dbReference>
<reference evidence="2 3" key="1">
    <citation type="submission" date="2017-07" db="EMBL/GenBank/DDBJ databases">
        <title>Amycolatopsis antarcticus sp. nov., isolated from the surface of an Antarcticus brown macroalga.</title>
        <authorList>
            <person name="Wang J."/>
            <person name="Leiva S."/>
            <person name="Huang J."/>
            <person name="Huang Y."/>
        </authorList>
    </citation>
    <scope>NUCLEOTIDE SEQUENCE [LARGE SCALE GENOMIC DNA]</scope>
    <source>
        <strain evidence="2 3">AU-G6</strain>
    </source>
</reference>
<comment type="caution">
    <text evidence="2">The sequence shown here is derived from an EMBL/GenBank/DDBJ whole genome shotgun (WGS) entry which is preliminary data.</text>
</comment>
<dbReference type="AlphaFoldDB" id="A0A263CZG2"/>
<dbReference type="FunCoup" id="A0A263CZG2">
    <property type="interactions" value="54"/>
</dbReference>
<dbReference type="InterPro" id="IPR050712">
    <property type="entry name" value="NAD(P)H-dep_reductase"/>
</dbReference>
<organism evidence="2 3">
    <name type="scientific">Amycolatopsis antarctica</name>
    <dbReference type="NCBI Taxonomy" id="1854586"/>
    <lineage>
        <taxon>Bacteria</taxon>
        <taxon>Bacillati</taxon>
        <taxon>Actinomycetota</taxon>
        <taxon>Actinomycetes</taxon>
        <taxon>Pseudonocardiales</taxon>
        <taxon>Pseudonocardiaceae</taxon>
        <taxon>Amycolatopsis</taxon>
    </lineage>
</organism>
<dbReference type="SUPFAM" id="SSF52218">
    <property type="entry name" value="Flavoproteins"/>
    <property type="match status" value="1"/>
</dbReference>
<dbReference type="PANTHER" id="PTHR30543:SF21">
    <property type="entry name" value="NAD(P)H-DEPENDENT FMN REDUCTASE LOT6"/>
    <property type="match status" value="1"/>
</dbReference>
<dbReference type="EMBL" id="NKYE01000014">
    <property type="protein sequence ID" value="OZM71278.1"/>
    <property type="molecule type" value="Genomic_DNA"/>
</dbReference>
<dbReference type="InterPro" id="IPR005025">
    <property type="entry name" value="FMN_Rdtase-like_dom"/>
</dbReference>
<dbReference type="Proteomes" id="UP000242444">
    <property type="component" value="Unassembled WGS sequence"/>
</dbReference>
<feature type="domain" description="NADPH-dependent FMN reductase-like" evidence="1">
    <location>
        <begin position="7"/>
        <end position="149"/>
    </location>
</feature>
<dbReference type="Gene3D" id="3.40.50.360">
    <property type="match status" value="1"/>
</dbReference>
<evidence type="ECO:0000259" key="1">
    <source>
        <dbReference type="Pfam" id="PF03358"/>
    </source>
</evidence>
<dbReference type="InParanoid" id="A0A263CZG2"/>
<dbReference type="Pfam" id="PF03358">
    <property type="entry name" value="FMN_red"/>
    <property type="match status" value="1"/>
</dbReference>
<dbReference type="GO" id="GO:0010181">
    <property type="term" value="F:FMN binding"/>
    <property type="evidence" value="ECO:0007669"/>
    <property type="project" value="TreeGrafter"/>
</dbReference>
<sequence length="198" mass="21560">MSEQPLKLAVIIGSTRSGRFGPTAAEWFGAQARSRTEVSVDVIDLAQTWLPDVLPGDDATEQPGPVAELSPWLAGADAFVLVTPEYNHSFPAPLKNAIDWFYEEWQAKPVGYVSYGGLAGGTRAVEALRPVLNELHAVSMRTSVSFPNYPDTFGTAGTPANEERYAKVAHGMLDELVWWGEALRAQRERRAYPAGAAE</sequence>
<protein>
    <submittedName>
        <fullName evidence="2">NADPH-dependent FMN reductase</fullName>
    </submittedName>
</protein>
<dbReference type="PANTHER" id="PTHR30543">
    <property type="entry name" value="CHROMATE REDUCTASE"/>
    <property type="match status" value="1"/>
</dbReference>
<dbReference type="InterPro" id="IPR029039">
    <property type="entry name" value="Flavoprotein-like_sf"/>
</dbReference>
<evidence type="ECO:0000313" key="3">
    <source>
        <dbReference type="Proteomes" id="UP000242444"/>
    </source>
</evidence>
<dbReference type="RefSeq" id="WP_094864581.1">
    <property type="nucleotide sequence ID" value="NZ_NKYE01000014.1"/>
</dbReference>